<feature type="transmembrane region" description="Helical" evidence="1">
    <location>
        <begin position="272"/>
        <end position="295"/>
    </location>
</feature>
<feature type="transmembrane region" description="Helical" evidence="1">
    <location>
        <begin position="684"/>
        <end position="705"/>
    </location>
</feature>
<feature type="transmembrane region" description="Helical" evidence="1">
    <location>
        <begin position="375"/>
        <end position="398"/>
    </location>
</feature>
<feature type="transmembrane region" description="Helical" evidence="1">
    <location>
        <begin position="1196"/>
        <end position="1222"/>
    </location>
</feature>
<name>A0AAV7ZY87_9EUKA</name>
<feature type="transmembrane region" description="Helical" evidence="1">
    <location>
        <begin position="2211"/>
        <end position="2226"/>
    </location>
</feature>
<dbReference type="PANTHER" id="PTHR20916">
    <property type="entry name" value="CYSTEINE AND GLYCINE-RICH PROTEIN 2 BINDING PROTEIN"/>
    <property type="match status" value="1"/>
</dbReference>
<feature type="transmembrane region" description="Helical" evidence="1">
    <location>
        <begin position="141"/>
        <end position="161"/>
    </location>
</feature>
<feature type="transmembrane region" description="Helical" evidence="1">
    <location>
        <begin position="1385"/>
        <end position="1404"/>
    </location>
</feature>
<feature type="transmembrane region" description="Helical" evidence="1">
    <location>
        <begin position="2363"/>
        <end position="2388"/>
    </location>
</feature>
<feature type="transmembrane region" description="Helical" evidence="1">
    <location>
        <begin position="2247"/>
        <end position="2269"/>
    </location>
</feature>
<comment type="caution">
    <text evidence="2">The sequence shown here is derived from an EMBL/GenBank/DDBJ whole genome shotgun (WGS) entry which is preliminary data.</text>
</comment>
<organism evidence="2 3">
    <name type="scientific">Anaeramoeba flamelloides</name>
    <dbReference type="NCBI Taxonomy" id="1746091"/>
    <lineage>
        <taxon>Eukaryota</taxon>
        <taxon>Metamonada</taxon>
        <taxon>Anaeramoebidae</taxon>
        <taxon>Anaeramoeba</taxon>
    </lineage>
</organism>
<feature type="transmembrane region" description="Helical" evidence="1">
    <location>
        <begin position="1681"/>
        <end position="1709"/>
    </location>
</feature>
<feature type="transmembrane region" description="Helical" evidence="1">
    <location>
        <begin position="58"/>
        <end position="84"/>
    </location>
</feature>
<feature type="transmembrane region" description="Helical" evidence="1">
    <location>
        <begin position="233"/>
        <end position="251"/>
    </location>
</feature>
<feature type="transmembrane region" description="Helical" evidence="1">
    <location>
        <begin position="583"/>
        <end position="603"/>
    </location>
</feature>
<feature type="transmembrane region" description="Helical" evidence="1">
    <location>
        <begin position="1521"/>
        <end position="1543"/>
    </location>
</feature>
<feature type="transmembrane region" description="Helical" evidence="1">
    <location>
        <begin position="1284"/>
        <end position="1311"/>
    </location>
</feature>
<proteinExistence type="predicted"/>
<feature type="transmembrane region" description="Helical" evidence="1">
    <location>
        <begin position="182"/>
        <end position="203"/>
    </location>
</feature>
<feature type="transmembrane region" description="Helical" evidence="1">
    <location>
        <begin position="842"/>
        <end position="869"/>
    </location>
</feature>
<feature type="transmembrane region" description="Helical" evidence="1">
    <location>
        <begin position="1563"/>
        <end position="1592"/>
    </location>
</feature>
<reference evidence="2" key="1">
    <citation type="submission" date="2022-08" db="EMBL/GenBank/DDBJ databases">
        <title>Novel sulphate-reducing endosymbionts in the free-living metamonad Anaeramoeba.</title>
        <authorList>
            <person name="Jerlstrom-Hultqvist J."/>
            <person name="Cepicka I."/>
            <person name="Gallot-Lavallee L."/>
            <person name="Salas-Leiva D."/>
            <person name="Curtis B.A."/>
            <person name="Zahonova K."/>
            <person name="Pipaliya S."/>
            <person name="Dacks J."/>
            <person name="Roger A.J."/>
        </authorList>
    </citation>
    <scope>NUCLEOTIDE SEQUENCE</scope>
    <source>
        <strain evidence="2">Busselton2</strain>
    </source>
</reference>
<feature type="transmembrane region" description="Helical" evidence="1">
    <location>
        <begin position="741"/>
        <end position="762"/>
    </location>
</feature>
<feature type="transmembrane region" description="Helical" evidence="1">
    <location>
        <begin position="1425"/>
        <end position="1448"/>
    </location>
</feature>
<feature type="transmembrane region" description="Helical" evidence="1">
    <location>
        <begin position="1972"/>
        <end position="2005"/>
    </location>
</feature>
<accession>A0AAV7ZY87</accession>
<feature type="transmembrane region" description="Helical" evidence="1">
    <location>
        <begin position="315"/>
        <end position="342"/>
    </location>
</feature>
<keyword evidence="1" id="KW-1133">Transmembrane helix</keyword>
<dbReference type="EMBL" id="JANTQA010000023">
    <property type="protein sequence ID" value="KAJ3445425.1"/>
    <property type="molecule type" value="Genomic_DNA"/>
</dbReference>
<evidence type="ECO:0000313" key="3">
    <source>
        <dbReference type="Proteomes" id="UP001146793"/>
    </source>
</evidence>
<sequence>MSEEAPIVKLFSLLLVFVCWVCGLLALPVIAAFKLSTKFLTSTIFSPEPSGNRASHAFLWPIRLILALLGPIFFVLEIGAFVYIGYTVGKLMFEIIFGIVGILVLIIGMVWANRGDGHFQFLPEFEFQEYWHGFIDSLFDLGAFFCLIVAILSVVRIPYLIGHLKKVDEPLRAKLFFEVPNALIELLMLPMYIVIFLCQWRFYRYLKEMKDANKTSERRWITVKHFFKSLIDLPFYFLGLVSIIFFWRINYLREKIKTCEFEERGYVFRNNFLYGVLDLPTLPMFMMIFICHWKWKGFYTEYKNIDADQYFDRYACIIMNFLALFIDFFCIVIGVLTIPLIWRFIPLVKKIKNNNNNPDNKLNGKEIKILVIKTFFNGLIDLPFIVILFFCAVAPWRLYILYQQYKESETDWEARTLILLNFLTIPIDLLTIIVLLPQLINWRIYYIKRDWENLNKNPVLIKNEWMLKHIIFNNFLKLFIDLIVLIEFGLLFILFNWRFWVYLKKKNNKNNNENGDDSLKFFQSGWYFLVTEEFFNGIFDFPFIPPFIVIFIFHWRFRSYNKQRKENELLSNWELRLLVFENFFYTIVDFFCLILATIVFLTWRQQTFLRKFKQLKNDNNDNANVSQNDKENFIRLLIVSQFFNLFPDLICIVLSLLIFLTLWRIYWFVNSLRAKATAVERRKVVMYHLGQLIIDIPYFILYAITSMSLYRFVLMISDLTNYAENLDKNNAIRRAIIVEHFILLILDIFGLFCLIIIFITYYRYKKFRTELSNLNRKAFSGYEENATMSRLQPHFLLFNQFLYLLFDIPFLILFVIMSPFLWRSLWCYQLLKETLNDNEKRLVIMVQFSYLLLDIPLILPFIILVITYLRTGIILKRLKQIRNNEIQHTMHRYIFIEFIKLLFDLPFLPLIFIITITLWRSKHFLKNLKKFGDNNEINKKLFIIQQFLYWILDIPTFFIGIIVVITYWRYPDLKSALQSAKEKKELIKVFKEGKEKEKEKEKEKNLAKGSIVNNNNAGNYQLLPTVPNFESDSNSDSVPNFEFEKNLEITNNDVNNLLKNVNKASLLGDYVDEDQKLIQNDHLGTIKIDKINEIEYGDDSINYNDNGNGNGELLNGNEDEKLINEKQIVDLKSLEEKTLINTLMMNYHFIIWREFFYLILDLPIIILYILCHIPFWRSRIIRLGYKNEDNKTNNKMRRIIAIQGIFALLDLPMLIAFCITIVSWRGFRLRRLLLKVHLNEEEYQNFKREGGWSFNNLWLLLKNIPRIIFFAYSKDQHKLIFQEFFALFSDIPFIALSIVSLWRLIAIYYRIYKLKEPLTLAQRKVIILEEFARFILDVFCLPFFLILSLTIYRFPNIYSFLKAFDFQKNIHIFIMKEFFHLMFDVPFLPMFLLIFFTIYRYNVLKKKRNQASSEMEKRFIILNEFVQLIVDLPFIPFYFIIMITYVRFNALNYQIKKNYKHNMIKRWIILKNFISLLLDLICLVLTFFIYFTYFRRKKYQDDLKNNGTNELLIRTIILKHFIFLFFDLINLILFVFISIFFYWRSYLIQKNHANYGNNSFDLFCYIVVQLINGILDFPFSILLILVCAFSFWRFKSLKDAVKNYDQDFATQFIIRFKILYNFLLIPLDYITIIIGSVLLMTTRRFSLKRQWVEFDFNQQFNQFDGFNIFNLNNENGDYSKYILVLLQTFLLFVDFVCLLMYLIILITYWRLKRVNRYYKYLKNVQNTETSIRFMILKNFTLLFFDIFCFILFVILSITWRNKLMIGELKLKNKMINENNPLRVYNINIGDRIDENDDILKINNDVNENLLENNAGDKIIENNDNINHNNNNNNKYNEIVNYDQDLLSLHYIVIDNFFGFLIDIPCVFFLIIIYLTLFRIKFYKRHYNEKREKIKQNEYKDQNNANDEELKKIVNLKIKYSAFHSEIILEIFQWLFDLPFVVLALLVVVTWRSPIIIKIYKQEIYDDDWDRRWSIFVNFFLLFFDLVTIMITVPLLFINLLFVWRMPTLYSFIKKGFTDVERKGDENYLYPKLNYFILTFLKLTFLSLYDVISIIFMLLIFVFLLRIKPFIKKFISMKRARITEEPDQDIREFYQNGINAMDKYESIQFPTSLTYYRSLINYEILQSLIQAPHLIVLPLKIVAYCFYPISKYIDWRFKNEEDYINAVSLMKTPIIKLNQIMKRNHTFNKIHWNFFIWFIVLVLLLVNEFSLIGLFFNWLLLLLLTWFEPFRNKNAQQEDHQIPLRSIIYFRNICYIPIILFYQFLIVFLPSFIINPSFNFSKTYSNVEDWFWAIQIIWFVLMITSWYCLRRMVKRNFPSYQLFNSIVWMKDGCKGLFSGNFILWRYFKATLIFPTIWFYKFSKVIIIIGDLLYSAYFVCWVLWPVALSIYCIRKFGNSDDYYYLIIVIPISLFLSYVGIKISRKNWSKNPEGFPRKK</sequence>
<feature type="transmembrane region" description="Helical" evidence="1">
    <location>
        <begin position="1739"/>
        <end position="1759"/>
    </location>
</feature>
<feature type="transmembrane region" description="Helical" evidence="1">
    <location>
        <begin position="2289"/>
        <end position="2308"/>
    </location>
</feature>
<feature type="transmembrane region" description="Helical" evidence="1">
    <location>
        <begin position="2400"/>
        <end position="2418"/>
    </location>
</feature>
<feature type="transmembrane region" description="Helical" evidence="1">
    <location>
        <begin position="91"/>
        <end position="112"/>
    </location>
</feature>
<keyword evidence="1" id="KW-0812">Transmembrane</keyword>
<feature type="transmembrane region" description="Helical" evidence="1">
    <location>
        <begin position="2189"/>
        <end position="2205"/>
    </location>
</feature>
<feature type="transmembrane region" description="Helical" evidence="1">
    <location>
        <begin position="801"/>
        <end position="822"/>
    </location>
</feature>
<feature type="transmembrane region" description="Helical" evidence="1">
    <location>
        <begin position="1155"/>
        <end position="1176"/>
    </location>
</feature>
<feature type="transmembrane region" description="Helical" evidence="1">
    <location>
        <begin position="1331"/>
        <end position="1352"/>
    </location>
</feature>
<protein>
    <submittedName>
        <fullName evidence="2">Rab-gap/tbc-related</fullName>
    </submittedName>
</protein>
<feature type="transmembrane region" description="Helical" evidence="1">
    <location>
        <begin position="947"/>
        <end position="968"/>
    </location>
</feature>
<feature type="transmembrane region" description="Helical" evidence="1">
    <location>
        <begin position="1618"/>
        <end position="1640"/>
    </location>
</feature>
<feature type="transmembrane region" description="Helical" evidence="1">
    <location>
        <begin position="475"/>
        <end position="497"/>
    </location>
</feature>
<feature type="transmembrane region" description="Helical" evidence="1">
    <location>
        <begin position="642"/>
        <end position="663"/>
    </location>
</feature>
<feature type="transmembrane region" description="Helical" evidence="1">
    <location>
        <begin position="1468"/>
        <end position="1494"/>
    </location>
</feature>
<evidence type="ECO:0000313" key="2">
    <source>
        <dbReference type="EMBL" id="KAJ3445425.1"/>
    </source>
</evidence>
<feature type="transmembrane region" description="Helical" evidence="1">
    <location>
        <begin position="1856"/>
        <end position="1876"/>
    </location>
</feature>
<evidence type="ECO:0000256" key="1">
    <source>
        <dbReference type="SAM" id="Phobius"/>
    </source>
</evidence>
<feature type="transmembrane region" description="Helical" evidence="1">
    <location>
        <begin position="898"/>
        <end position="919"/>
    </location>
</feature>
<feature type="transmembrane region" description="Helical" evidence="1">
    <location>
        <begin position="534"/>
        <end position="555"/>
    </location>
</feature>
<keyword evidence="1" id="KW-0472">Membrane</keyword>
<feature type="transmembrane region" description="Helical" evidence="1">
    <location>
        <begin position="12"/>
        <end position="33"/>
    </location>
</feature>
<feature type="transmembrane region" description="Helical" evidence="1">
    <location>
        <begin position="418"/>
        <end position="440"/>
    </location>
</feature>
<feature type="transmembrane region" description="Helical" evidence="1">
    <location>
        <begin position="2050"/>
        <end position="2070"/>
    </location>
</feature>
<dbReference type="Proteomes" id="UP001146793">
    <property type="component" value="Unassembled WGS sequence"/>
</dbReference>
<dbReference type="PANTHER" id="PTHR20916:SF18">
    <property type="entry name" value="IPT_TIG DOMAIN-CONTAINING PROTEIN"/>
    <property type="match status" value="1"/>
</dbReference>
<gene>
    <name evidence="2" type="ORF">M0812_11299</name>
</gene>
<feature type="transmembrane region" description="Helical" evidence="1">
    <location>
        <begin position="1933"/>
        <end position="1952"/>
    </location>
</feature>